<gene>
    <name evidence="1" type="ORF">F0225_09690</name>
</gene>
<protein>
    <submittedName>
        <fullName evidence="1">Uncharacterized protein</fullName>
    </submittedName>
</protein>
<accession>A0A7Y3ZYU4</accession>
<dbReference type="AlphaFoldDB" id="A0A7Y3ZYU4"/>
<reference evidence="1 2" key="1">
    <citation type="submission" date="2019-09" db="EMBL/GenBank/DDBJ databases">
        <title>Draft genome sequencing and comparative genomics of hatchery-associated Vibrios.</title>
        <authorList>
            <person name="Kehlet-Delgado H."/>
            <person name="Mueller R.S."/>
        </authorList>
    </citation>
    <scope>NUCLEOTIDE SEQUENCE [LARGE SCALE GENOMIC DNA]</scope>
    <source>
        <strain evidence="1 2">99-46-Y</strain>
    </source>
</reference>
<name>A0A7Y3ZYU4_9VIBR</name>
<organism evidence="1 2">
    <name type="scientific">Vibrio pectenicida</name>
    <dbReference type="NCBI Taxonomy" id="62763"/>
    <lineage>
        <taxon>Bacteria</taxon>
        <taxon>Pseudomonadati</taxon>
        <taxon>Pseudomonadota</taxon>
        <taxon>Gammaproteobacteria</taxon>
        <taxon>Vibrionales</taxon>
        <taxon>Vibrionaceae</taxon>
        <taxon>Vibrio</taxon>
    </lineage>
</organism>
<evidence type="ECO:0000313" key="1">
    <source>
        <dbReference type="EMBL" id="NOH71605.1"/>
    </source>
</evidence>
<sequence>MVERLLALGYLDTNGLPPNSQWQGSCASRLLRWLKSEHYVTIGIKMSPPNHPSWSKQATLVLAAFEYGWDCSIEHCGDDWVLWYCYSNTIDDEVLVSSMKMQLALAHYLEQEMLTSFPANRPRIWRSKL</sequence>
<comment type="caution">
    <text evidence="1">The sequence shown here is derived from an EMBL/GenBank/DDBJ whole genome shotgun (WGS) entry which is preliminary data.</text>
</comment>
<dbReference type="Proteomes" id="UP000565719">
    <property type="component" value="Unassembled WGS sequence"/>
</dbReference>
<dbReference type="EMBL" id="VTXC01000022">
    <property type="protein sequence ID" value="NOH71605.1"/>
    <property type="molecule type" value="Genomic_DNA"/>
</dbReference>
<proteinExistence type="predicted"/>
<dbReference type="RefSeq" id="WP_171360914.1">
    <property type="nucleotide sequence ID" value="NZ_VTXC01000022.1"/>
</dbReference>
<evidence type="ECO:0000313" key="2">
    <source>
        <dbReference type="Proteomes" id="UP000565719"/>
    </source>
</evidence>